<dbReference type="Pfam" id="PF01979">
    <property type="entry name" value="Amidohydro_1"/>
    <property type="match status" value="1"/>
</dbReference>
<feature type="domain" description="Amidohydrolase-related" evidence="3">
    <location>
        <begin position="56"/>
        <end position="419"/>
    </location>
</feature>
<keyword evidence="5" id="KW-1185">Reference proteome</keyword>
<organism evidence="4 5">
    <name type="scientific">Pseudooceanicola lipolyticus</name>
    <dbReference type="NCBI Taxonomy" id="2029104"/>
    <lineage>
        <taxon>Bacteria</taxon>
        <taxon>Pseudomonadati</taxon>
        <taxon>Pseudomonadota</taxon>
        <taxon>Alphaproteobacteria</taxon>
        <taxon>Rhodobacterales</taxon>
        <taxon>Paracoccaceae</taxon>
        <taxon>Pseudooceanicola</taxon>
    </lineage>
</organism>
<proteinExistence type="inferred from homology"/>
<gene>
    <name evidence="4" type="ORF">CVM52_10225</name>
</gene>
<protein>
    <submittedName>
        <fullName evidence="4">Chlorohydrolase</fullName>
    </submittedName>
</protein>
<dbReference type="CDD" id="cd01298">
    <property type="entry name" value="ATZ_TRZ_like"/>
    <property type="match status" value="1"/>
</dbReference>
<dbReference type="Gene3D" id="2.30.40.10">
    <property type="entry name" value="Urease, subunit C, domain 1"/>
    <property type="match status" value="1"/>
</dbReference>
<dbReference type="OrthoDB" id="9796020at2"/>
<dbReference type="InterPro" id="IPR032466">
    <property type="entry name" value="Metal_Hydrolase"/>
</dbReference>
<dbReference type="GO" id="GO:0016810">
    <property type="term" value="F:hydrolase activity, acting on carbon-nitrogen (but not peptide) bonds"/>
    <property type="evidence" value="ECO:0007669"/>
    <property type="project" value="InterPro"/>
</dbReference>
<dbReference type="PANTHER" id="PTHR43794:SF11">
    <property type="entry name" value="AMIDOHYDROLASE-RELATED DOMAIN-CONTAINING PROTEIN"/>
    <property type="match status" value="1"/>
</dbReference>
<evidence type="ECO:0000313" key="4">
    <source>
        <dbReference type="EMBL" id="PJE36814.1"/>
    </source>
</evidence>
<dbReference type="Proteomes" id="UP000231553">
    <property type="component" value="Unassembled WGS sequence"/>
</dbReference>
<dbReference type="InterPro" id="IPR006680">
    <property type="entry name" value="Amidohydro-rel"/>
</dbReference>
<dbReference type="Gene3D" id="3.20.20.140">
    <property type="entry name" value="Metal-dependent hydrolases"/>
    <property type="match status" value="1"/>
</dbReference>
<reference evidence="4 5" key="1">
    <citation type="journal article" date="2018" name="Int. J. Syst. Evol. Microbiol.">
        <title>Pseudooceanicola lipolyticus sp. nov., a marine alphaproteobacterium, reclassification of Oceanicola flagellatus as Pseudooceanicola flagellatus comb. nov. and emended description of the genus Pseudooceanicola.</title>
        <authorList>
            <person name="Huang M.-M."/>
            <person name="Guo L.-L."/>
            <person name="Wu Y.-H."/>
            <person name="Lai Q.-L."/>
            <person name="Shao Z.-Z."/>
            <person name="Wang C.-S."/>
            <person name="Wu M."/>
            <person name="Xu X.-W."/>
        </authorList>
    </citation>
    <scope>NUCLEOTIDE SEQUENCE [LARGE SCALE GENOMIC DNA]</scope>
    <source>
        <strain evidence="4 5">157</strain>
    </source>
</reference>
<evidence type="ECO:0000256" key="1">
    <source>
        <dbReference type="ARBA" id="ARBA00006745"/>
    </source>
</evidence>
<dbReference type="InterPro" id="IPR011059">
    <property type="entry name" value="Metal-dep_hydrolase_composite"/>
</dbReference>
<dbReference type="SUPFAM" id="SSF51556">
    <property type="entry name" value="Metallo-dependent hydrolases"/>
    <property type="match status" value="1"/>
</dbReference>
<accession>A0A2M8J235</accession>
<comment type="caution">
    <text evidence="4">The sequence shown here is derived from an EMBL/GenBank/DDBJ whole genome shotgun (WGS) entry which is preliminary data.</text>
</comment>
<dbReference type="InterPro" id="IPR050287">
    <property type="entry name" value="MTA/SAH_deaminase"/>
</dbReference>
<evidence type="ECO:0000259" key="3">
    <source>
        <dbReference type="Pfam" id="PF01979"/>
    </source>
</evidence>
<dbReference type="AlphaFoldDB" id="A0A2M8J235"/>
<keyword evidence="2 4" id="KW-0378">Hydrolase</keyword>
<dbReference type="SUPFAM" id="SSF51338">
    <property type="entry name" value="Composite domain of metallo-dependent hydrolases"/>
    <property type="match status" value="1"/>
</dbReference>
<evidence type="ECO:0000256" key="2">
    <source>
        <dbReference type="ARBA" id="ARBA00022801"/>
    </source>
</evidence>
<dbReference type="PANTHER" id="PTHR43794">
    <property type="entry name" value="AMINOHYDROLASE SSNA-RELATED"/>
    <property type="match status" value="1"/>
</dbReference>
<comment type="similarity">
    <text evidence="1">Belongs to the metallo-dependent hydrolases superfamily. ATZ/TRZ family.</text>
</comment>
<name>A0A2M8J235_9RHOB</name>
<dbReference type="EMBL" id="PGTB01000030">
    <property type="protein sequence ID" value="PJE36814.1"/>
    <property type="molecule type" value="Genomic_DNA"/>
</dbReference>
<evidence type="ECO:0000313" key="5">
    <source>
        <dbReference type="Proteomes" id="UP000231553"/>
    </source>
</evidence>
<sequence length="463" mass="50399">MKVLTHLCAVTMNPDRDIIEDACICIEGDRIVAVCPTAEMPEPFRTAEHVDCSGKVVVPGMINTHTHLFQTLLKGLGDDMDLKKWFSCMTGPAAVHLTTEDMATAALHGCVESLMSGVTTLVEYQYVNTQDDMIDAVYDSFDQTGIRGFVCRGFMTTGEDHGVPPALIEKTEHVIEHTRAAARRHNRPGGRVQIGIAPCMCWTVDPDAYRAVRKLADEEGLFITAHLSENAFEVERAKESFGTTTAQFFDEIGFLGPDVLAVHCVHCNSRDIRLMKMRDVKVSHNPCSMLYVGLGVAPIPEMLAAGLTVSLGSDGPASNNNHSIFHVMKFAALVPKGVHEDPTIMTAEKALEMATIDGARAVGLEDEIGSLEPGKKADLAIMDLSESIWATPLHRVPSAIVYSALGHEVTDVMVDGTFVIRNRQHTVLNIKELRAASQKAADGLAGRAGVDHFKTRPWRSVTA</sequence>